<reference evidence="1" key="1">
    <citation type="submission" date="2020-02" db="EMBL/GenBank/DDBJ databases">
        <authorList>
            <person name="Meier V. D."/>
        </authorList>
    </citation>
    <scope>NUCLEOTIDE SEQUENCE</scope>
    <source>
        <strain evidence="1">AVDCRST_MAG67</strain>
    </source>
</reference>
<name>A0A6J4S5R3_9ACTN</name>
<proteinExistence type="predicted"/>
<protein>
    <submittedName>
        <fullName evidence="1">Uncharacterized protein</fullName>
    </submittedName>
</protein>
<sequence>MATLTEQLVNRDMRALRNRARWIRHDDPGRIDVGARVRAGVWKGMLAGAGGVAVMTLGEKLEQRLTRRPSSYMPAHTLERVLGRRQRPDRERHALNLTMHFGQAILLGAWRGLMAEGGLRGPRASAMFTVIRLANDQTLENITGQGAPPWTWPRDEQVIDVLHKSVYAFTTGLIADALAEDPPAWQQARS</sequence>
<organism evidence="1">
    <name type="scientific">uncultured Solirubrobacteraceae bacterium</name>
    <dbReference type="NCBI Taxonomy" id="1162706"/>
    <lineage>
        <taxon>Bacteria</taxon>
        <taxon>Bacillati</taxon>
        <taxon>Actinomycetota</taxon>
        <taxon>Thermoleophilia</taxon>
        <taxon>Solirubrobacterales</taxon>
        <taxon>Solirubrobacteraceae</taxon>
        <taxon>environmental samples</taxon>
    </lineage>
</organism>
<evidence type="ECO:0000313" key="1">
    <source>
        <dbReference type="EMBL" id="CAA9485531.1"/>
    </source>
</evidence>
<dbReference type="AlphaFoldDB" id="A0A6J4S5R3"/>
<gene>
    <name evidence="1" type="ORF">AVDCRST_MAG67-2092</name>
</gene>
<accession>A0A6J4S5R3</accession>
<dbReference type="EMBL" id="CADCVQ010000054">
    <property type="protein sequence ID" value="CAA9485531.1"/>
    <property type="molecule type" value="Genomic_DNA"/>
</dbReference>